<gene>
    <name evidence="1" type="ORF">ColLi_03743</name>
</gene>
<organism evidence="1 2">
    <name type="scientific">Colletotrichum liriopes</name>
    <dbReference type="NCBI Taxonomy" id="708192"/>
    <lineage>
        <taxon>Eukaryota</taxon>
        <taxon>Fungi</taxon>
        <taxon>Dikarya</taxon>
        <taxon>Ascomycota</taxon>
        <taxon>Pezizomycotina</taxon>
        <taxon>Sordariomycetes</taxon>
        <taxon>Hypocreomycetidae</taxon>
        <taxon>Glomerellales</taxon>
        <taxon>Glomerellaceae</taxon>
        <taxon>Colletotrichum</taxon>
        <taxon>Colletotrichum spaethianum species complex</taxon>
    </lineage>
</organism>
<dbReference type="AlphaFoldDB" id="A0AA37LPY9"/>
<comment type="caution">
    <text evidence="1">The sequence shown here is derived from an EMBL/GenBank/DDBJ whole genome shotgun (WGS) entry which is preliminary data.</text>
</comment>
<evidence type="ECO:0000313" key="2">
    <source>
        <dbReference type="Proteomes" id="UP001055172"/>
    </source>
</evidence>
<evidence type="ECO:0000313" key="1">
    <source>
        <dbReference type="EMBL" id="GJC80905.1"/>
    </source>
</evidence>
<name>A0AA37LPY9_9PEZI</name>
<keyword evidence="2" id="KW-1185">Reference proteome</keyword>
<protein>
    <submittedName>
        <fullName evidence="1">Uncharacterized protein</fullName>
    </submittedName>
</protein>
<reference evidence="1 2" key="1">
    <citation type="submission" date="2021-07" db="EMBL/GenBank/DDBJ databases">
        <title>Genome data of Colletotrichum spaethianum.</title>
        <authorList>
            <person name="Utami Y.D."/>
            <person name="Hiruma K."/>
        </authorList>
    </citation>
    <scope>NUCLEOTIDE SEQUENCE [LARGE SCALE GENOMIC DNA]</scope>
    <source>
        <strain evidence="1 2">MAFF 242679</strain>
    </source>
</reference>
<accession>A0AA37LPY9</accession>
<dbReference type="Proteomes" id="UP001055172">
    <property type="component" value="Unassembled WGS sequence"/>
</dbReference>
<dbReference type="EMBL" id="BPPX01000006">
    <property type="protein sequence ID" value="GJC80905.1"/>
    <property type="molecule type" value="Genomic_DNA"/>
</dbReference>
<sequence length="137" mass="14329">MTRSMATNEFGPPLTEQFVSSLHATSDRLDNLDCVAAASGIDTNCLESDKVSAVTDNQVAPVNNEAASNNSGSGNSNDNSTIITNATATVINSLMPIEAMVLSQGPSQNTLQVGSSQDIDCTDFFRPQSGPMVSTVR</sequence>
<proteinExistence type="predicted"/>